<feature type="transmembrane region" description="Helical" evidence="1">
    <location>
        <begin position="147"/>
        <end position="169"/>
    </location>
</feature>
<evidence type="ECO:0000256" key="1">
    <source>
        <dbReference type="SAM" id="Phobius"/>
    </source>
</evidence>
<dbReference type="OrthoDB" id="3265564at2759"/>
<protein>
    <recommendedName>
        <fullName evidence="5">Transmembrane protein</fullName>
    </recommendedName>
</protein>
<evidence type="ECO:0008006" key="5">
    <source>
        <dbReference type="Google" id="ProtNLM"/>
    </source>
</evidence>
<feature type="chain" id="PRO_5020339421" description="Transmembrane protein" evidence="2">
    <location>
        <begin position="24"/>
        <end position="207"/>
    </location>
</feature>
<keyword evidence="1" id="KW-0812">Transmembrane</keyword>
<dbReference type="AlphaFoldDB" id="A0A4R0RFA0"/>
<proteinExistence type="predicted"/>
<dbReference type="Proteomes" id="UP000292702">
    <property type="component" value="Unassembled WGS sequence"/>
</dbReference>
<name>A0A4R0RFA0_9APHY</name>
<comment type="caution">
    <text evidence="3">The sequence shown here is derived from an EMBL/GenBank/DDBJ whole genome shotgun (WGS) entry which is preliminary data.</text>
</comment>
<feature type="transmembrane region" description="Helical" evidence="1">
    <location>
        <begin position="117"/>
        <end position="140"/>
    </location>
</feature>
<keyword evidence="2" id="KW-0732">Signal</keyword>
<feature type="transmembrane region" description="Helical" evidence="1">
    <location>
        <begin position="175"/>
        <end position="203"/>
    </location>
</feature>
<evidence type="ECO:0000313" key="4">
    <source>
        <dbReference type="Proteomes" id="UP000292702"/>
    </source>
</evidence>
<sequence length="207" mass="20779">MLSFKSLAFAAAVAFGALSTAFAAPAVVGSEVVARDLVAARGVAVILTDVHTKIQPHILELNSLVKANATVEVVTPIVVEIKGVVVDAVVEVIALAGASADVILAGVDGGVQVTVAVLAQIIADLLILVFGALGFVLSICADVTVMIPCLCIVADVIGCLICAVFSLVGSLLVGIIGAVVVLIAAILPVIAQLNILVLVNVFAGVKL</sequence>
<evidence type="ECO:0000313" key="3">
    <source>
        <dbReference type="EMBL" id="TCD66871.1"/>
    </source>
</evidence>
<reference evidence="3 4" key="1">
    <citation type="submission" date="2018-11" db="EMBL/GenBank/DDBJ databases">
        <title>Genome assembly of Steccherinum ochraceum LE-BIN_3174, the white-rot fungus of the Steccherinaceae family (The Residual Polyporoid clade, Polyporales, Basidiomycota).</title>
        <authorList>
            <person name="Fedorova T.V."/>
            <person name="Glazunova O.A."/>
            <person name="Landesman E.O."/>
            <person name="Moiseenko K.V."/>
            <person name="Psurtseva N.V."/>
            <person name="Savinova O.S."/>
            <person name="Shakhova N.V."/>
            <person name="Tyazhelova T.V."/>
            <person name="Vasina D.V."/>
        </authorList>
    </citation>
    <scope>NUCLEOTIDE SEQUENCE [LARGE SCALE GENOMIC DNA]</scope>
    <source>
        <strain evidence="3 4">LE-BIN_3174</strain>
    </source>
</reference>
<organism evidence="3 4">
    <name type="scientific">Steccherinum ochraceum</name>
    <dbReference type="NCBI Taxonomy" id="92696"/>
    <lineage>
        <taxon>Eukaryota</taxon>
        <taxon>Fungi</taxon>
        <taxon>Dikarya</taxon>
        <taxon>Basidiomycota</taxon>
        <taxon>Agaricomycotina</taxon>
        <taxon>Agaricomycetes</taxon>
        <taxon>Polyporales</taxon>
        <taxon>Steccherinaceae</taxon>
        <taxon>Steccherinum</taxon>
    </lineage>
</organism>
<evidence type="ECO:0000256" key="2">
    <source>
        <dbReference type="SAM" id="SignalP"/>
    </source>
</evidence>
<dbReference type="EMBL" id="RWJN01000118">
    <property type="protein sequence ID" value="TCD66871.1"/>
    <property type="molecule type" value="Genomic_DNA"/>
</dbReference>
<keyword evidence="1" id="KW-0472">Membrane</keyword>
<gene>
    <name evidence="3" type="ORF">EIP91_000769</name>
</gene>
<feature type="signal peptide" evidence="2">
    <location>
        <begin position="1"/>
        <end position="23"/>
    </location>
</feature>
<accession>A0A4R0RFA0</accession>
<keyword evidence="1" id="KW-1133">Transmembrane helix</keyword>
<keyword evidence="4" id="KW-1185">Reference proteome</keyword>